<evidence type="ECO:0000259" key="2">
    <source>
        <dbReference type="SMART" id="SM00474"/>
    </source>
</evidence>
<dbReference type="Pfam" id="PF01612">
    <property type="entry name" value="DNA_pol_A_exo1"/>
    <property type="match status" value="1"/>
</dbReference>
<dbReference type="InterPro" id="IPR002562">
    <property type="entry name" value="3'-5'_exonuclease_dom"/>
</dbReference>
<dbReference type="GO" id="GO:0006139">
    <property type="term" value="P:nucleobase-containing compound metabolic process"/>
    <property type="evidence" value="ECO:0007669"/>
    <property type="project" value="InterPro"/>
</dbReference>
<comment type="caution">
    <text evidence="3">The sequence shown here is derived from an EMBL/GenBank/DDBJ whole genome shotgun (WGS) entry which is preliminary data.</text>
</comment>
<evidence type="ECO:0000313" key="3">
    <source>
        <dbReference type="EMBL" id="CAF9920622.1"/>
    </source>
</evidence>
<dbReference type="Proteomes" id="UP000664521">
    <property type="component" value="Unassembled WGS sequence"/>
</dbReference>
<evidence type="ECO:0000313" key="4">
    <source>
        <dbReference type="Proteomes" id="UP000664521"/>
    </source>
</evidence>
<dbReference type="GO" id="GO:0008408">
    <property type="term" value="F:3'-5' exonuclease activity"/>
    <property type="evidence" value="ECO:0007669"/>
    <property type="project" value="InterPro"/>
</dbReference>
<dbReference type="OrthoDB" id="26838at2759"/>
<dbReference type="AlphaFoldDB" id="A0A8H3F8I0"/>
<dbReference type="SUPFAM" id="SSF53098">
    <property type="entry name" value="Ribonuclease H-like"/>
    <property type="match status" value="1"/>
</dbReference>
<dbReference type="InterPro" id="IPR036397">
    <property type="entry name" value="RNaseH_sf"/>
</dbReference>
<dbReference type="InterPro" id="IPR012337">
    <property type="entry name" value="RNaseH-like_sf"/>
</dbReference>
<evidence type="ECO:0000256" key="1">
    <source>
        <dbReference type="SAM" id="MobiDB-lite"/>
    </source>
</evidence>
<accession>A0A8H3F8I0</accession>
<organism evidence="3 4">
    <name type="scientific">Heterodermia speciosa</name>
    <dbReference type="NCBI Taxonomy" id="116794"/>
    <lineage>
        <taxon>Eukaryota</taxon>
        <taxon>Fungi</taxon>
        <taxon>Dikarya</taxon>
        <taxon>Ascomycota</taxon>
        <taxon>Pezizomycotina</taxon>
        <taxon>Lecanoromycetes</taxon>
        <taxon>OSLEUM clade</taxon>
        <taxon>Lecanoromycetidae</taxon>
        <taxon>Caliciales</taxon>
        <taxon>Physciaceae</taxon>
        <taxon>Heterodermia</taxon>
    </lineage>
</organism>
<feature type="compositionally biased region" description="Basic and acidic residues" evidence="1">
    <location>
        <begin position="224"/>
        <end position="238"/>
    </location>
</feature>
<dbReference type="PANTHER" id="PTHR43040:SF1">
    <property type="entry name" value="RIBONUCLEASE D"/>
    <property type="match status" value="1"/>
</dbReference>
<feature type="domain" description="3'-5' exonuclease" evidence="2">
    <location>
        <begin position="3"/>
        <end position="207"/>
    </location>
</feature>
<proteinExistence type="predicted"/>
<gene>
    <name evidence="3" type="ORF">HETSPECPRED_004317</name>
</gene>
<name>A0A8H3F8I0_9LECA</name>
<sequence length="251" mass="27839">MAITIVNSQPSVAILVDALQNLPINPPSLYLDLEGINLSRNGLISIMQIFVQPTDQVYLLDILILGENAFSTSGQSGTDLRAILQSANIPKVFFDVRNDADALFAHFGVFMAGVIDLQLMEVAARGYSKRYLAGLGKCIEQDVQLKGEAMKQWKATKEKGLSLFAPERGGSYEIFNTRPIQEDIIAYCAQDVVYLPLLWDVYSKNINGAWAAKVKEETRARFEMSKDASYDPNSEDKALSPWPPLSFGERP</sequence>
<dbReference type="SMART" id="SM00474">
    <property type="entry name" value="35EXOc"/>
    <property type="match status" value="1"/>
</dbReference>
<dbReference type="Gene3D" id="3.30.420.10">
    <property type="entry name" value="Ribonuclease H-like superfamily/Ribonuclease H"/>
    <property type="match status" value="1"/>
</dbReference>
<keyword evidence="4" id="KW-1185">Reference proteome</keyword>
<dbReference type="EMBL" id="CAJPDS010000026">
    <property type="protein sequence ID" value="CAF9920622.1"/>
    <property type="molecule type" value="Genomic_DNA"/>
</dbReference>
<dbReference type="PANTHER" id="PTHR43040">
    <property type="entry name" value="RIBONUCLEASE D"/>
    <property type="match status" value="1"/>
</dbReference>
<reference evidence="3" key="1">
    <citation type="submission" date="2021-03" db="EMBL/GenBank/DDBJ databases">
        <authorList>
            <person name="Tagirdzhanova G."/>
        </authorList>
    </citation>
    <scope>NUCLEOTIDE SEQUENCE</scope>
</reference>
<protein>
    <recommendedName>
        <fullName evidence="2">3'-5' exonuclease domain-containing protein</fullName>
    </recommendedName>
</protein>
<feature type="region of interest" description="Disordered" evidence="1">
    <location>
        <begin position="224"/>
        <end position="251"/>
    </location>
</feature>
<dbReference type="GO" id="GO:0003676">
    <property type="term" value="F:nucleic acid binding"/>
    <property type="evidence" value="ECO:0007669"/>
    <property type="project" value="InterPro"/>
</dbReference>